<evidence type="ECO:0000259" key="10">
    <source>
        <dbReference type="Pfam" id="PF00593"/>
    </source>
</evidence>
<dbReference type="SUPFAM" id="SSF49464">
    <property type="entry name" value="Carboxypeptidase regulatory domain-like"/>
    <property type="match status" value="1"/>
</dbReference>
<dbReference type="Gene3D" id="2.40.170.20">
    <property type="entry name" value="TonB-dependent receptor, beta-barrel domain"/>
    <property type="match status" value="1"/>
</dbReference>
<dbReference type="InterPro" id="IPR023997">
    <property type="entry name" value="TonB-dep_OMP_SusC/RagA_CS"/>
</dbReference>
<dbReference type="Pfam" id="PF07715">
    <property type="entry name" value="Plug"/>
    <property type="match status" value="1"/>
</dbReference>
<dbReference type="InterPro" id="IPR037066">
    <property type="entry name" value="Plug_dom_sf"/>
</dbReference>
<keyword evidence="2 8" id="KW-0813">Transport</keyword>
<keyword evidence="7 8" id="KW-0998">Cell outer membrane</keyword>
<evidence type="ECO:0000256" key="8">
    <source>
        <dbReference type="PROSITE-ProRule" id="PRU01360"/>
    </source>
</evidence>
<dbReference type="NCBIfam" id="TIGR04057">
    <property type="entry name" value="SusC_RagA_signa"/>
    <property type="match status" value="1"/>
</dbReference>
<evidence type="ECO:0000259" key="11">
    <source>
        <dbReference type="Pfam" id="PF07715"/>
    </source>
</evidence>
<evidence type="ECO:0000256" key="6">
    <source>
        <dbReference type="ARBA" id="ARBA00023136"/>
    </source>
</evidence>
<dbReference type="FunFam" id="2.170.130.10:FF:000003">
    <property type="entry name" value="SusC/RagA family TonB-linked outer membrane protein"/>
    <property type="match status" value="1"/>
</dbReference>
<dbReference type="KEGG" id="camu:CA2015_3802"/>
<comment type="similarity">
    <text evidence="8 9">Belongs to the TonB-dependent receptor family.</text>
</comment>
<comment type="subcellular location">
    <subcellularLocation>
        <location evidence="1 8">Cell outer membrane</location>
        <topology evidence="1 8">Multi-pass membrane protein</topology>
    </subcellularLocation>
</comment>
<dbReference type="Proteomes" id="UP000036520">
    <property type="component" value="Chromosome"/>
</dbReference>
<accession>A0A0H4PJP9</accession>
<dbReference type="Pfam" id="PF13715">
    <property type="entry name" value="CarbopepD_reg_2"/>
    <property type="match status" value="1"/>
</dbReference>
<dbReference type="FunFam" id="2.60.40.1120:FF:000003">
    <property type="entry name" value="Outer membrane protein Omp121"/>
    <property type="match status" value="1"/>
</dbReference>
<dbReference type="EMBL" id="CP012040">
    <property type="protein sequence ID" value="AKP53173.1"/>
    <property type="molecule type" value="Genomic_DNA"/>
</dbReference>
<dbReference type="RefSeq" id="WP_048643303.1">
    <property type="nucleotide sequence ID" value="NZ_CAXBGM010000038.1"/>
</dbReference>
<feature type="domain" description="TonB-dependent receptor plug" evidence="11">
    <location>
        <begin position="149"/>
        <end position="253"/>
    </location>
</feature>
<keyword evidence="4 8" id="KW-0812">Transmembrane</keyword>
<dbReference type="InterPro" id="IPR012910">
    <property type="entry name" value="Plug_dom"/>
</dbReference>
<keyword evidence="6 8" id="KW-0472">Membrane</keyword>
<dbReference type="InterPro" id="IPR036942">
    <property type="entry name" value="Beta-barrel_TonB_sf"/>
</dbReference>
<dbReference type="GO" id="GO:0009279">
    <property type="term" value="C:cell outer membrane"/>
    <property type="evidence" value="ECO:0007669"/>
    <property type="project" value="UniProtKB-SubCell"/>
</dbReference>
<sequence length="1037" mass="114970">MKKRLLTGNLSIKVLIFLMAIQLFYPNIHKGYAVAYYDGASTLLLESNSPKPFFLADVTVTGTVSDQNGEPIPGATVSLPGTTIGTATDLDGKYSLTVPEESELVFSFIGFESQRIKIGDRSIINVTLLESTSSLDEVVVVGFGTQKRANVTGAVSTVSGEDLARRPVVNTAAALQGTTPGLSIQNNGGAPGDESTSIRIRGVGTLNNSNPLILVDGVEQSLSTVEPNNIASITVLKDAASSAIYGSRAANGVILVTTKRGEEGAVKITYNNFVGWQNPNFFPEPTDPVTWMRLENEAQANVGANPTYSETYIENVAAGTNPLQYPFADYEGGIFNPNALQQRHSISLSSGGKSGRVFASVNYSDTDGILQNFNNKQVTMRINSDMYATDKLTIKTNLMYRNRGFSGPGFTGQRITQALLHINRNIVMEYPDGTYDLVSGQWNARAMVQEGETSNISDDVFGQLGFAYTINEALSLEGNVTLNTESTDGFVFQNSLAGMRNYLTGDLVNVGGWFATSVLTESQMNQRELSQRLYLNYDQTFDKHSIQGTVGYEEIYNRYKQISATRDNFYSNDLRDINAGDIQNQKTSGYSQEWRLRSFFGRANYSFDDKYMFQANVRYDGSSRFGEGKRWGIFPSFSAGWRISEEEFLREGDLFSDLRLRGSWGQLGNQSIGLYRYLNTYNLGTGYQFNNNLVPGTAITSAGNPDITWETTTMTNIGLDMGFMDDRIEVIAEYFYKYTDDILIELPIPRTIGYNPPVQNAAAVSNKGWELAVNYHGAPASDSGFEYSVGLNFSDVVSRIEDLKGTGPFFPDKFTVWTEGESINSLRGLKSPGIYKTQEDLDNYPATIFPTVTIGDIIYEDLNGDGVISQSLYPAGDQYIMGNEDPRYEFGVRFSASYKGFDFSMFWQGVLRQQHSLDGALMEGPNYTNFIPTTMAREAYHPERNPNGTWPMVRSGNSANLMESDFWLQNTSYLRLKNFQLGYTIPQNLVANLRVYISGENMLTFTETELFDPETPRGRSQFFPHSKLFSGGINVRF</sequence>
<evidence type="ECO:0000256" key="3">
    <source>
        <dbReference type="ARBA" id="ARBA00022452"/>
    </source>
</evidence>
<keyword evidence="5 9" id="KW-0798">TonB box</keyword>
<dbReference type="STRING" id="320787.CA2015_3802"/>
<dbReference type="Pfam" id="PF00593">
    <property type="entry name" value="TonB_dep_Rec_b-barrel"/>
    <property type="match status" value="1"/>
</dbReference>
<keyword evidence="12" id="KW-0675">Receptor</keyword>
<dbReference type="PROSITE" id="PS52016">
    <property type="entry name" value="TONB_DEPENDENT_REC_3"/>
    <property type="match status" value="1"/>
</dbReference>
<organism evidence="12 13">
    <name type="scientific">Cyclobacterium amurskyense</name>
    <dbReference type="NCBI Taxonomy" id="320787"/>
    <lineage>
        <taxon>Bacteria</taxon>
        <taxon>Pseudomonadati</taxon>
        <taxon>Bacteroidota</taxon>
        <taxon>Cytophagia</taxon>
        <taxon>Cytophagales</taxon>
        <taxon>Cyclobacteriaceae</taxon>
        <taxon>Cyclobacterium</taxon>
    </lineage>
</organism>
<evidence type="ECO:0000256" key="9">
    <source>
        <dbReference type="RuleBase" id="RU003357"/>
    </source>
</evidence>
<evidence type="ECO:0000256" key="7">
    <source>
        <dbReference type="ARBA" id="ARBA00023237"/>
    </source>
</evidence>
<dbReference type="Gene3D" id="2.60.40.1120">
    <property type="entry name" value="Carboxypeptidase-like, regulatory domain"/>
    <property type="match status" value="1"/>
</dbReference>
<feature type="domain" description="TonB-dependent receptor-like beta-barrel" evidence="10">
    <location>
        <begin position="449"/>
        <end position="793"/>
    </location>
</feature>
<dbReference type="InterPro" id="IPR000531">
    <property type="entry name" value="Beta-barrel_TonB"/>
</dbReference>
<dbReference type="InterPro" id="IPR039426">
    <property type="entry name" value="TonB-dep_rcpt-like"/>
</dbReference>
<dbReference type="AlphaFoldDB" id="A0A0H4PJP9"/>
<evidence type="ECO:0000256" key="5">
    <source>
        <dbReference type="ARBA" id="ARBA00023077"/>
    </source>
</evidence>
<proteinExistence type="inferred from homology"/>
<dbReference type="InterPro" id="IPR008969">
    <property type="entry name" value="CarboxyPept-like_regulatory"/>
</dbReference>
<dbReference type="SUPFAM" id="SSF56935">
    <property type="entry name" value="Porins"/>
    <property type="match status" value="1"/>
</dbReference>
<dbReference type="Gene3D" id="2.170.130.10">
    <property type="entry name" value="TonB-dependent receptor, plug domain"/>
    <property type="match status" value="1"/>
</dbReference>
<dbReference type="PATRIC" id="fig|320787.5.peg.4162"/>
<name>A0A0H4PJP9_9BACT</name>
<evidence type="ECO:0000256" key="1">
    <source>
        <dbReference type="ARBA" id="ARBA00004571"/>
    </source>
</evidence>
<evidence type="ECO:0000313" key="13">
    <source>
        <dbReference type="Proteomes" id="UP000036520"/>
    </source>
</evidence>
<keyword evidence="13" id="KW-1185">Reference proteome</keyword>
<protein>
    <submittedName>
        <fullName evidence="12">TonB-dependent receptor plug</fullName>
    </submittedName>
</protein>
<gene>
    <name evidence="12" type="ORF">CA2015_3802</name>
</gene>
<reference evidence="12 13" key="1">
    <citation type="submission" date="2015-07" db="EMBL/GenBank/DDBJ databases">
        <authorList>
            <person name="Kim K.M."/>
        </authorList>
    </citation>
    <scope>NUCLEOTIDE SEQUENCE [LARGE SCALE GENOMIC DNA]</scope>
    <source>
        <strain evidence="12 13">KCTC 12363</strain>
    </source>
</reference>
<evidence type="ECO:0000256" key="2">
    <source>
        <dbReference type="ARBA" id="ARBA00022448"/>
    </source>
</evidence>
<dbReference type="InterPro" id="IPR023996">
    <property type="entry name" value="TonB-dep_OMP_SusC/RagA"/>
</dbReference>
<keyword evidence="3 8" id="KW-1134">Transmembrane beta strand</keyword>
<dbReference type="OrthoDB" id="9768177at2"/>
<evidence type="ECO:0000313" key="12">
    <source>
        <dbReference type="EMBL" id="AKP53173.1"/>
    </source>
</evidence>
<evidence type="ECO:0000256" key="4">
    <source>
        <dbReference type="ARBA" id="ARBA00022692"/>
    </source>
</evidence>
<dbReference type="NCBIfam" id="TIGR04056">
    <property type="entry name" value="OMP_RagA_SusC"/>
    <property type="match status" value="1"/>
</dbReference>